<proteinExistence type="predicted"/>
<evidence type="ECO:0000313" key="1">
    <source>
        <dbReference type="EMBL" id="KAJ1164691.1"/>
    </source>
</evidence>
<gene>
    <name evidence="1" type="ORF">NDU88_005125</name>
</gene>
<sequence length="223" mass="25203">MLRRGGRDSLPLILFSTTVYYLIPVEETRRAFICRVARFSLEDYLPSPVRLPEVMDSQSFAGKLSTLGIVNYLCSVLQRGLLVLKSPQRFISCRRVRSPLSAVPGRQHATLQCCSATPWVYSERSHAMPQSRSETPRYSELSRASTWCRSEAPPQCADTIIQNVLFSQRKTVYSYTASAISMRCINGGYPECLHTSVHMRLTSPSSRACSRQNVLQHYSFRPG</sequence>
<accession>A0AAV7SKX6</accession>
<dbReference type="Proteomes" id="UP001066276">
    <property type="component" value="Chromosome 4_2"/>
</dbReference>
<reference evidence="1" key="1">
    <citation type="journal article" date="2022" name="bioRxiv">
        <title>Sequencing and chromosome-scale assembly of the giantPleurodeles waltlgenome.</title>
        <authorList>
            <person name="Brown T."/>
            <person name="Elewa A."/>
            <person name="Iarovenko S."/>
            <person name="Subramanian E."/>
            <person name="Araus A.J."/>
            <person name="Petzold A."/>
            <person name="Susuki M."/>
            <person name="Suzuki K.-i.T."/>
            <person name="Hayashi T."/>
            <person name="Toyoda A."/>
            <person name="Oliveira C."/>
            <person name="Osipova E."/>
            <person name="Leigh N.D."/>
            <person name="Simon A."/>
            <person name="Yun M.H."/>
        </authorList>
    </citation>
    <scope>NUCLEOTIDE SEQUENCE</scope>
    <source>
        <strain evidence="1">20211129_DDA</strain>
        <tissue evidence="1">Liver</tissue>
    </source>
</reference>
<dbReference type="EMBL" id="JANPWB010000008">
    <property type="protein sequence ID" value="KAJ1164691.1"/>
    <property type="molecule type" value="Genomic_DNA"/>
</dbReference>
<organism evidence="1 2">
    <name type="scientific">Pleurodeles waltl</name>
    <name type="common">Iberian ribbed newt</name>
    <dbReference type="NCBI Taxonomy" id="8319"/>
    <lineage>
        <taxon>Eukaryota</taxon>
        <taxon>Metazoa</taxon>
        <taxon>Chordata</taxon>
        <taxon>Craniata</taxon>
        <taxon>Vertebrata</taxon>
        <taxon>Euteleostomi</taxon>
        <taxon>Amphibia</taxon>
        <taxon>Batrachia</taxon>
        <taxon>Caudata</taxon>
        <taxon>Salamandroidea</taxon>
        <taxon>Salamandridae</taxon>
        <taxon>Pleurodelinae</taxon>
        <taxon>Pleurodeles</taxon>
    </lineage>
</organism>
<protein>
    <submittedName>
        <fullName evidence="1">Uncharacterized protein</fullName>
    </submittedName>
</protein>
<comment type="caution">
    <text evidence="1">The sequence shown here is derived from an EMBL/GenBank/DDBJ whole genome shotgun (WGS) entry which is preliminary data.</text>
</comment>
<keyword evidence="2" id="KW-1185">Reference proteome</keyword>
<name>A0AAV7SKX6_PLEWA</name>
<evidence type="ECO:0000313" key="2">
    <source>
        <dbReference type="Proteomes" id="UP001066276"/>
    </source>
</evidence>
<dbReference type="AlphaFoldDB" id="A0AAV7SKX6"/>